<accession>A0ABW3GCY6</accession>
<protein>
    <recommendedName>
        <fullName evidence="1">UPF0311 protein ACFQ04_17275</fullName>
    </recommendedName>
</protein>
<proteinExistence type="inferred from homology"/>
<sequence length="154" mass="16618">MPPTPPRLRFTTRLTVEVAPPVDLGDLPSGHRRVVPIVGGRAAGPSVNGVIRPAGADMQTLRAPDLMDLDAEYLIDTDDGAVVAVRNRGVRVASPEDTAALLRGDPVPAERVHFRTVPVLLSDHPDWTWLARTVFVATALRHPDVVEVDVFAVI</sequence>
<dbReference type="HAMAP" id="MF_00775">
    <property type="entry name" value="UPF0311"/>
    <property type="match status" value="1"/>
</dbReference>
<evidence type="ECO:0000313" key="2">
    <source>
        <dbReference type="EMBL" id="MFD0927495.1"/>
    </source>
</evidence>
<dbReference type="InterPro" id="IPR020915">
    <property type="entry name" value="UPF0311"/>
</dbReference>
<dbReference type="PANTHER" id="PTHR37315:SF1">
    <property type="entry name" value="UPF0311 PROTEIN BLR7842"/>
    <property type="match status" value="1"/>
</dbReference>
<keyword evidence="3" id="KW-1185">Reference proteome</keyword>
<evidence type="ECO:0000256" key="1">
    <source>
        <dbReference type="HAMAP-Rule" id="MF_00775"/>
    </source>
</evidence>
<dbReference type="PANTHER" id="PTHR37315">
    <property type="entry name" value="UPF0311 PROTEIN BLR7842"/>
    <property type="match status" value="1"/>
</dbReference>
<dbReference type="RefSeq" id="WP_253648956.1">
    <property type="nucleotide sequence ID" value="NZ_BAAAMO010000001.1"/>
</dbReference>
<name>A0ABW3GCY6_9NOCA</name>
<gene>
    <name evidence="2" type="ORF">ACFQ04_17275</name>
</gene>
<comment type="caution">
    <text evidence="2">The sequence shown here is derived from an EMBL/GenBank/DDBJ whole genome shotgun (WGS) entry which is preliminary data.</text>
</comment>
<dbReference type="Gene3D" id="2.40.160.20">
    <property type="match status" value="1"/>
</dbReference>
<dbReference type="EMBL" id="JBHTIL010000006">
    <property type="protein sequence ID" value="MFD0927495.1"/>
    <property type="molecule type" value="Genomic_DNA"/>
</dbReference>
<dbReference type="Proteomes" id="UP001597068">
    <property type="component" value="Unassembled WGS sequence"/>
</dbReference>
<organism evidence="2 3">
    <name type="scientific">Williamsia deligens</name>
    <dbReference type="NCBI Taxonomy" id="321325"/>
    <lineage>
        <taxon>Bacteria</taxon>
        <taxon>Bacillati</taxon>
        <taxon>Actinomycetota</taxon>
        <taxon>Actinomycetes</taxon>
        <taxon>Mycobacteriales</taxon>
        <taxon>Nocardiaceae</taxon>
        <taxon>Williamsia</taxon>
    </lineage>
</organism>
<evidence type="ECO:0000313" key="3">
    <source>
        <dbReference type="Proteomes" id="UP001597068"/>
    </source>
</evidence>
<dbReference type="Pfam" id="PF11578">
    <property type="entry name" value="DUF3237"/>
    <property type="match status" value="1"/>
</dbReference>
<reference evidence="3" key="1">
    <citation type="journal article" date="2019" name="Int. J. Syst. Evol. Microbiol.">
        <title>The Global Catalogue of Microorganisms (GCM) 10K type strain sequencing project: providing services to taxonomists for standard genome sequencing and annotation.</title>
        <authorList>
            <consortium name="The Broad Institute Genomics Platform"/>
            <consortium name="The Broad Institute Genome Sequencing Center for Infectious Disease"/>
            <person name="Wu L."/>
            <person name="Ma J."/>
        </authorList>
    </citation>
    <scope>NUCLEOTIDE SEQUENCE [LARGE SCALE GENOMIC DNA]</scope>
    <source>
        <strain evidence="3">CCUG 50873</strain>
    </source>
</reference>
<comment type="similarity">
    <text evidence="1">Belongs to the UPF0311 family.</text>
</comment>